<dbReference type="Pfam" id="PF00501">
    <property type="entry name" value="AMP-binding"/>
    <property type="match status" value="1"/>
</dbReference>
<evidence type="ECO:0000256" key="1">
    <source>
        <dbReference type="ARBA" id="ARBA00022598"/>
    </source>
</evidence>
<sequence length="173" mass="19555">MGLITFTYAQLQRGNTTIVMARFEVETTLDAIQRYKVTHLYTAPPVVVALVKQSAVVRRYNSSSLQEIGTSATPLSKDTMDECSKNFPQEKMLQFNEEARSPFVKKFKTIVHPGEVNRIRELPQNNKIVATHTDSPDVLIWDVEAQPNRHAILGATESRPNPWSHRVASYPFG</sequence>
<evidence type="ECO:0000259" key="2">
    <source>
        <dbReference type="Pfam" id="PF00501"/>
    </source>
</evidence>
<gene>
    <name evidence="3" type="ORF">LVIROSA_LOCUS38800</name>
</gene>
<evidence type="ECO:0000313" key="3">
    <source>
        <dbReference type="EMBL" id="CAH1453561.1"/>
    </source>
</evidence>
<dbReference type="InterPro" id="IPR000873">
    <property type="entry name" value="AMP-dep_synth/lig_dom"/>
</dbReference>
<dbReference type="EMBL" id="CAKMRJ010005745">
    <property type="protein sequence ID" value="CAH1453561.1"/>
    <property type="molecule type" value="Genomic_DNA"/>
</dbReference>
<keyword evidence="1" id="KW-0436">Ligase</keyword>
<evidence type="ECO:0000313" key="4">
    <source>
        <dbReference type="Proteomes" id="UP001157418"/>
    </source>
</evidence>
<name>A0AAU9PV83_9ASTR</name>
<dbReference type="GO" id="GO:0016405">
    <property type="term" value="F:CoA-ligase activity"/>
    <property type="evidence" value="ECO:0007669"/>
    <property type="project" value="TreeGrafter"/>
</dbReference>
<proteinExistence type="predicted"/>
<reference evidence="3 4" key="1">
    <citation type="submission" date="2022-01" db="EMBL/GenBank/DDBJ databases">
        <authorList>
            <person name="Xiong W."/>
            <person name="Schranz E."/>
        </authorList>
    </citation>
    <scope>NUCLEOTIDE SEQUENCE [LARGE SCALE GENOMIC DNA]</scope>
</reference>
<feature type="domain" description="AMP-dependent synthetase/ligase" evidence="2">
    <location>
        <begin position="1"/>
        <end position="93"/>
    </location>
</feature>
<comment type="caution">
    <text evidence="3">The sequence shown here is derived from an EMBL/GenBank/DDBJ whole genome shotgun (WGS) entry which is preliminary data.</text>
</comment>
<organism evidence="3 4">
    <name type="scientific">Lactuca virosa</name>
    <dbReference type="NCBI Taxonomy" id="75947"/>
    <lineage>
        <taxon>Eukaryota</taxon>
        <taxon>Viridiplantae</taxon>
        <taxon>Streptophyta</taxon>
        <taxon>Embryophyta</taxon>
        <taxon>Tracheophyta</taxon>
        <taxon>Spermatophyta</taxon>
        <taxon>Magnoliopsida</taxon>
        <taxon>eudicotyledons</taxon>
        <taxon>Gunneridae</taxon>
        <taxon>Pentapetalae</taxon>
        <taxon>asterids</taxon>
        <taxon>campanulids</taxon>
        <taxon>Asterales</taxon>
        <taxon>Asteraceae</taxon>
        <taxon>Cichorioideae</taxon>
        <taxon>Cichorieae</taxon>
        <taxon>Lactucinae</taxon>
        <taxon>Lactuca</taxon>
    </lineage>
</organism>
<dbReference type="SUPFAM" id="SSF56801">
    <property type="entry name" value="Acetyl-CoA synthetase-like"/>
    <property type="match status" value="1"/>
</dbReference>
<dbReference type="AlphaFoldDB" id="A0AAU9PV83"/>
<accession>A0AAU9PV83</accession>
<dbReference type="Gene3D" id="3.40.50.980">
    <property type="match status" value="1"/>
</dbReference>
<dbReference type="PANTHER" id="PTHR24096:SF417">
    <property type="entry name" value="AMP-DEPENDENT SYNTHETASE_LIGASE"/>
    <property type="match status" value="1"/>
</dbReference>
<protein>
    <recommendedName>
        <fullName evidence="2">AMP-dependent synthetase/ligase domain-containing protein</fullName>
    </recommendedName>
</protein>
<dbReference type="PANTHER" id="PTHR24096">
    <property type="entry name" value="LONG-CHAIN-FATTY-ACID--COA LIGASE"/>
    <property type="match status" value="1"/>
</dbReference>
<keyword evidence="4" id="KW-1185">Reference proteome</keyword>
<dbReference type="Proteomes" id="UP001157418">
    <property type="component" value="Unassembled WGS sequence"/>
</dbReference>